<dbReference type="CDD" id="cd17546">
    <property type="entry name" value="REC_hyHK_CKI1_RcsC-like"/>
    <property type="match status" value="1"/>
</dbReference>
<evidence type="ECO:0000256" key="4">
    <source>
        <dbReference type="PROSITE-ProRule" id="PRU00169"/>
    </source>
</evidence>
<dbReference type="GO" id="GO:0005634">
    <property type="term" value="C:nucleus"/>
    <property type="evidence" value="ECO:0007669"/>
    <property type="project" value="TreeGrafter"/>
</dbReference>
<evidence type="ECO:0000313" key="11">
    <source>
        <dbReference type="EMBL" id="CRK40401.1"/>
    </source>
</evidence>
<dbReference type="GO" id="GO:0008237">
    <property type="term" value="F:metallopeptidase activity"/>
    <property type="evidence" value="ECO:0007669"/>
    <property type="project" value="TreeGrafter"/>
</dbReference>
<feature type="compositionally biased region" description="Low complexity" evidence="6">
    <location>
        <begin position="373"/>
        <end position="387"/>
    </location>
</feature>
<evidence type="ECO:0000256" key="2">
    <source>
        <dbReference type="ARBA" id="ARBA00022771"/>
    </source>
</evidence>
<feature type="domain" description="Histidine kinase" evidence="7">
    <location>
        <begin position="419"/>
        <end position="476"/>
    </location>
</feature>
<keyword evidence="2 5" id="KW-0863">Zinc-finger</keyword>
<keyword evidence="4" id="KW-0597">Phosphoprotein</keyword>
<feature type="domain" description="WLM" evidence="10">
    <location>
        <begin position="1"/>
        <end position="200"/>
    </location>
</feature>
<dbReference type="SMART" id="SM00448">
    <property type="entry name" value="REC"/>
    <property type="match status" value="1"/>
</dbReference>
<feature type="region of interest" description="Disordered" evidence="6">
    <location>
        <begin position="515"/>
        <end position="552"/>
    </location>
</feature>
<protein>
    <recommendedName>
        <fullName evidence="13">Response regulatory domain-containing protein</fullName>
    </recommendedName>
</protein>
<dbReference type="PANTHER" id="PTHR46622">
    <property type="entry name" value="DNA-DEPENDENT METALLOPROTEASE WSS1"/>
    <property type="match status" value="1"/>
</dbReference>
<feature type="compositionally biased region" description="Basic and acidic residues" evidence="6">
    <location>
        <begin position="834"/>
        <end position="857"/>
    </location>
</feature>
<feature type="region of interest" description="Disordered" evidence="6">
    <location>
        <begin position="373"/>
        <end position="400"/>
    </location>
</feature>
<dbReference type="InterPro" id="IPR011006">
    <property type="entry name" value="CheY-like_superfamily"/>
</dbReference>
<evidence type="ECO:0000256" key="5">
    <source>
        <dbReference type="PROSITE-ProRule" id="PRU00322"/>
    </source>
</evidence>
<reference evidence="11 12" key="1">
    <citation type="submission" date="2015-05" db="EMBL/GenBank/DDBJ databases">
        <authorList>
            <person name="Wang D.B."/>
            <person name="Wang M."/>
        </authorList>
    </citation>
    <scope>NUCLEOTIDE SEQUENCE [LARGE SCALE GENOMIC DNA]</scope>
    <source>
        <strain evidence="11">VL1</strain>
    </source>
</reference>
<evidence type="ECO:0000259" key="7">
    <source>
        <dbReference type="PROSITE" id="PS50109"/>
    </source>
</evidence>
<dbReference type="PROSITE" id="PS51397">
    <property type="entry name" value="WLM"/>
    <property type="match status" value="1"/>
</dbReference>
<dbReference type="GO" id="GO:0008270">
    <property type="term" value="F:zinc ion binding"/>
    <property type="evidence" value="ECO:0007669"/>
    <property type="project" value="UniProtKB-KW"/>
</dbReference>
<feature type="region of interest" description="Disordered" evidence="6">
    <location>
        <begin position="160"/>
        <end position="185"/>
    </location>
</feature>
<feature type="region of interest" description="Disordered" evidence="6">
    <location>
        <begin position="762"/>
        <end position="794"/>
    </location>
</feature>
<dbReference type="InterPro" id="IPR001876">
    <property type="entry name" value="Znf_RanBP2"/>
</dbReference>
<feature type="region of interest" description="Disordered" evidence="6">
    <location>
        <begin position="722"/>
        <end position="749"/>
    </location>
</feature>
<dbReference type="Proteomes" id="UP000044602">
    <property type="component" value="Unassembled WGS sequence"/>
</dbReference>
<dbReference type="InterPro" id="IPR053000">
    <property type="entry name" value="WSS1-like_metalloprotease"/>
</dbReference>
<dbReference type="GO" id="GO:0016772">
    <property type="term" value="F:transferase activity, transferring phosphorus-containing groups"/>
    <property type="evidence" value="ECO:0007669"/>
    <property type="project" value="InterPro"/>
</dbReference>
<dbReference type="InterPro" id="IPR004358">
    <property type="entry name" value="Sig_transdc_His_kin-like_C"/>
</dbReference>
<dbReference type="EMBL" id="CVQH01026305">
    <property type="protein sequence ID" value="CRK40401.1"/>
    <property type="molecule type" value="Genomic_DNA"/>
</dbReference>
<dbReference type="InterPro" id="IPR005467">
    <property type="entry name" value="His_kinase_dom"/>
</dbReference>
<feature type="domain" description="RanBP2-type" evidence="9">
    <location>
        <begin position="322"/>
        <end position="351"/>
    </location>
</feature>
<evidence type="ECO:0000259" key="9">
    <source>
        <dbReference type="PROSITE" id="PS50199"/>
    </source>
</evidence>
<evidence type="ECO:0008006" key="13">
    <source>
        <dbReference type="Google" id="ProtNLM"/>
    </source>
</evidence>
<evidence type="ECO:0000259" key="8">
    <source>
        <dbReference type="PROSITE" id="PS50110"/>
    </source>
</evidence>
<accession>A0A0G4N1D6</accession>
<keyword evidence="1" id="KW-0479">Metal-binding</keyword>
<dbReference type="Gene3D" id="2.30.30.380">
    <property type="entry name" value="Zn-finger domain of Sec23/24"/>
    <property type="match status" value="1"/>
</dbReference>
<dbReference type="SMART" id="SM00387">
    <property type="entry name" value="HATPase_c"/>
    <property type="match status" value="1"/>
</dbReference>
<dbReference type="InterPro" id="IPR001789">
    <property type="entry name" value="Sig_transdc_resp-reg_receiver"/>
</dbReference>
<keyword evidence="3" id="KW-0862">Zinc</keyword>
<dbReference type="PROSITE" id="PS50110">
    <property type="entry name" value="RESPONSE_REGULATORY"/>
    <property type="match status" value="1"/>
</dbReference>
<dbReference type="Gene3D" id="3.30.565.10">
    <property type="entry name" value="Histidine kinase-like ATPase, C-terminal domain"/>
    <property type="match status" value="1"/>
</dbReference>
<dbReference type="GO" id="GO:0006281">
    <property type="term" value="P:DNA repair"/>
    <property type="evidence" value="ECO:0007669"/>
    <property type="project" value="TreeGrafter"/>
</dbReference>
<dbReference type="SMART" id="SM00547">
    <property type="entry name" value="ZnF_RBZ"/>
    <property type="match status" value="1"/>
</dbReference>
<dbReference type="Pfam" id="PF00072">
    <property type="entry name" value="Response_reg"/>
    <property type="match status" value="1"/>
</dbReference>
<evidence type="ECO:0000256" key="1">
    <source>
        <dbReference type="ARBA" id="ARBA00022723"/>
    </source>
</evidence>
<proteinExistence type="predicted"/>
<keyword evidence="12" id="KW-1185">Reference proteome</keyword>
<feature type="region of interest" description="Disordered" evidence="6">
    <location>
        <begin position="814"/>
        <end position="857"/>
    </location>
</feature>
<dbReference type="AlphaFoldDB" id="A0A0G4N1D6"/>
<evidence type="ECO:0000313" key="12">
    <source>
        <dbReference type="Proteomes" id="UP000044602"/>
    </source>
</evidence>
<feature type="compositionally biased region" description="Low complexity" evidence="6">
    <location>
        <begin position="165"/>
        <end position="184"/>
    </location>
</feature>
<gene>
    <name evidence="11" type="ORF">BN1708_008191</name>
</gene>
<dbReference type="STRING" id="100787.A0A0G4N1D6"/>
<feature type="domain" description="Response regulatory" evidence="8">
    <location>
        <begin position="558"/>
        <end position="684"/>
    </location>
</feature>
<feature type="modified residue" description="4-aspartylphosphate" evidence="4">
    <location>
        <position position="613"/>
    </location>
</feature>
<dbReference type="Pfam" id="PF08325">
    <property type="entry name" value="WLM"/>
    <property type="match status" value="1"/>
</dbReference>
<sequence>MPEHDALVQAYSHLADFPRAGEALTTLKKVASLVKPIMRARRWRVGELAELYPEQHNLLGLNVNRGQRILLRLRHPGDRAQFVTIEQVVDTILHELSHIVHGPHDGKFHALWNQLRDEHMGLVMKGYTGEGFLSEGHRLGGGGQKPMHEARRLARAAAERRRGRGAATGAAAGQRLGGAAPRPGQDIRRTIAGAAERRNTTLQGCGNVNHNEREIQAISETATRNGFRTQAEEDAANEAAISQALWELVQEEEKQKYGNYYVPPSAQHPEGSQGGAVMPNHGGPLPPPPSVPAPETRPPTSGSALQPLASSSRVSTDQSLTTQKGWTCGLCTLHNPATFLACDACGTQRGEDVSRTSWTPNEAKRRTMPLSLTTASASTSRKSTPASIPTIDLTDSPPSKAKAKAKSVLPAATPANPTKLFQPFSQGDASTARRFGGTGLGLTICKNLLELMRGKITLESDLGSGTTATFWIPFSKPQGPQRGGALVEIDGLPSRLQSEMSMSCNSSDYEQLVGTPPMASETGLLMPDTTSSPQRQRSLRASPGQEEDLPASERSKIHVLVVEDNAINQQIATKTIMKLGFSVVAVWNGKEALDYLVAAQQGKKTKPDIILMDVQMPVIDGYKCTHLLRRHAPYKTFVSDIPIVAMTASAIQGDREKCKKAGMDDYLAKPVKGKTLERKLVRWSLTKRKSPRLRGEIALSTSDCSDTAEHCSNADIPCVGLDDGPRGDKDAPGPTQDAASTAGQASHVADAGVVDSKVRALEEEGGQSPLTPKPMSHNGHEPSPFDSPAGYENIKPIRHSDTEEMVLQAQAGKMMEAAGGREQPPLRSSSFRAPEARDSLTEENVGRLQEEGGHRRS</sequence>
<dbReference type="Gene3D" id="3.40.50.2300">
    <property type="match status" value="1"/>
</dbReference>
<dbReference type="SUPFAM" id="SSF55874">
    <property type="entry name" value="ATPase domain of HSP90 chaperone/DNA topoisomerase II/histidine kinase"/>
    <property type="match status" value="1"/>
</dbReference>
<evidence type="ECO:0000256" key="3">
    <source>
        <dbReference type="ARBA" id="ARBA00022833"/>
    </source>
</evidence>
<feature type="compositionally biased region" description="Polar residues" evidence="6">
    <location>
        <begin position="300"/>
        <end position="317"/>
    </location>
</feature>
<dbReference type="GO" id="GO:0000160">
    <property type="term" value="P:phosphorelay signal transduction system"/>
    <property type="evidence" value="ECO:0007669"/>
    <property type="project" value="InterPro"/>
</dbReference>
<dbReference type="InterPro" id="IPR036890">
    <property type="entry name" value="HATPase_C_sf"/>
</dbReference>
<dbReference type="SUPFAM" id="SSF90209">
    <property type="entry name" value="Ran binding protein zinc finger-like"/>
    <property type="match status" value="1"/>
</dbReference>
<dbReference type="PANTHER" id="PTHR46622:SF1">
    <property type="entry name" value="DNA-DEPENDENT METALLOPROTEASE WSS1"/>
    <property type="match status" value="1"/>
</dbReference>
<evidence type="ECO:0000256" key="6">
    <source>
        <dbReference type="SAM" id="MobiDB-lite"/>
    </source>
</evidence>
<dbReference type="PROSITE" id="PS01358">
    <property type="entry name" value="ZF_RANBP2_1"/>
    <property type="match status" value="1"/>
</dbReference>
<organism evidence="11 12">
    <name type="scientific">Verticillium longisporum</name>
    <name type="common">Verticillium dahliae var. longisporum</name>
    <dbReference type="NCBI Taxonomy" id="100787"/>
    <lineage>
        <taxon>Eukaryota</taxon>
        <taxon>Fungi</taxon>
        <taxon>Dikarya</taxon>
        <taxon>Ascomycota</taxon>
        <taxon>Pezizomycotina</taxon>
        <taxon>Sordariomycetes</taxon>
        <taxon>Hypocreomycetidae</taxon>
        <taxon>Glomerellales</taxon>
        <taxon>Plectosphaerellaceae</taxon>
        <taxon>Verticillium</taxon>
    </lineage>
</organism>
<feature type="region of interest" description="Disordered" evidence="6">
    <location>
        <begin position="260"/>
        <end position="317"/>
    </location>
</feature>
<dbReference type="InterPro" id="IPR013536">
    <property type="entry name" value="WLM_dom"/>
</dbReference>
<dbReference type="Pfam" id="PF02518">
    <property type="entry name" value="HATPase_c"/>
    <property type="match status" value="1"/>
</dbReference>
<evidence type="ECO:0000259" key="10">
    <source>
        <dbReference type="PROSITE" id="PS51397"/>
    </source>
</evidence>
<name>A0A0G4N1D6_VERLO</name>
<dbReference type="SUPFAM" id="SSF52172">
    <property type="entry name" value="CheY-like"/>
    <property type="match status" value="1"/>
</dbReference>
<feature type="compositionally biased region" description="Pro residues" evidence="6">
    <location>
        <begin position="284"/>
        <end position="297"/>
    </location>
</feature>
<dbReference type="PRINTS" id="PR00344">
    <property type="entry name" value="BCTRLSENSOR"/>
</dbReference>
<dbReference type="PROSITE" id="PS50109">
    <property type="entry name" value="HIS_KIN"/>
    <property type="match status" value="1"/>
</dbReference>
<dbReference type="PROSITE" id="PS50199">
    <property type="entry name" value="ZF_RANBP2_2"/>
    <property type="match status" value="1"/>
</dbReference>
<dbReference type="InterPro" id="IPR003594">
    <property type="entry name" value="HATPase_dom"/>
</dbReference>
<dbReference type="InterPro" id="IPR036443">
    <property type="entry name" value="Znf_RanBP2_sf"/>
</dbReference>